<evidence type="ECO:0000256" key="4">
    <source>
        <dbReference type="ARBA" id="ARBA00022692"/>
    </source>
</evidence>
<evidence type="ECO:0000259" key="8">
    <source>
        <dbReference type="PROSITE" id="PS50156"/>
    </source>
</evidence>
<feature type="transmembrane region" description="Helical" evidence="7">
    <location>
        <begin position="267"/>
        <end position="288"/>
    </location>
</feature>
<keyword evidence="3" id="KW-1003">Cell membrane</keyword>
<proteinExistence type="inferred from homology"/>
<evidence type="ECO:0000256" key="3">
    <source>
        <dbReference type="ARBA" id="ARBA00022475"/>
    </source>
</evidence>
<dbReference type="PANTHER" id="PTHR33406:SF11">
    <property type="entry name" value="MEMBRANE PROTEIN SCO6666-RELATED"/>
    <property type="match status" value="1"/>
</dbReference>
<dbReference type="Pfam" id="PF03176">
    <property type="entry name" value="MMPL"/>
    <property type="match status" value="3"/>
</dbReference>
<dbReference type="InterPro" id="IPR004869">
    <property type="entry name" value="MMPL_dom"/>
</dbReference>
<dbReference type="Proteomes" id="UP001596244">
    <property type="component" value="Unassembled WGS sequence"/>
</dbReference>
<feature type="transmembrane region" description="Helical" evidence="7">
    <location>
        <begin position="322"/>
        <end position="355"/>
    </location>
</feature>
<accession>A0ABW1QC17</accession>
<comment type="caution">
    <text evidence="9">The sequence shown here is derived from an EMBL/GenBank/DDBJ whole genome shotgun (WGS) entry which is preliminary data.</text>
</comment>
<protein>
    <submittedName>
        <fullName evidence="9">MMPL family transporter</fullName>
    </submittedName>
</protein>
<evidence type="ECO:0000256" key="6">
    <source>
        <dbReference type="ARBA" id="ARBA00023136"/>
    </source>
</evidence>
<evidence type="ECO:0000256" key="1">
    <source>
        <dbReference type="ARBA" id="ARBA00004651"/>
    </source>
</evidence>
<dbReference type="SUPFAM" id="SSF82866">
    <property type="entry name" value="Multidrug efflux transporter AcrB transmembrane domain"/>
    <property type="match status" value="2"/>
</dbReference>
<dbReference type="InterPro" id="IPR050545">
    <property type="entry name" value="Mycobact_MmpL"/>
</dbReference>
<keyword evidence="6 7" id="KW-0472">Membrane</keyword>
<feature type="domain" description="SSD" evidence="8">
    <location>
        <begin position="251"/>
        <end position="386"/>
    </location>
</feature>
<feature type="transmembrane region" description="Helical" evidence="7">
    <location>
        <begin position="424"/>
        <end position="442"/>
    </location>
</feature>
<feature type="transmembrane region" description="Helical" evidence="7">
    <location>
        <begin position="602"/>
        <end position="623"/>
    </location>
</feature>
<dbReference type="PROSITE" id="PS50156">
    <property type="entry name" value="SSD"/>
    <property type="match status" value="1"/>
</dbReference>
<evidence type="ECO:0000313" key="9">
    <source>
        <dbReference type="EMBL" id="MFC6146199.1"/>
    </source>
</evidence>
<comment type="similarity">
    <text evidence="2">Belongs to the resistance-nodulation-cell division (RND) (TC 2.A.6) family. MmpL subfamily.</text>
</comment>
<feature type="transmembrane region" description="Helical" evidence="7">
    <location>
        <begin position="643"/>
        <end position="664"/>
    </location>
</feature>
<keyword evidence="10" id="KW-1185">Reference proteome</keyword>
<evidence type="ECO:0000256" key="7">
    <source>
        <dbReference type="SAM" id="Phobius"/>
    </source>
</evidence>
<name>A0ABW1QC17_9CORY</name>
<reference evidence="10" key="1">
    <citation type="journal article" date="2019" name="Int. J. Syst. Evol. Microbiol.">
        <title>The Global Catalogue of Microorganisms (GCM) 10K type strain sequencing project: providing services to taxonomists for standard genome sequencing and annotation.</title>
        <authorList>
            <consortium name="The Broad Institute Genomics Platform"/>
            <consortium name="The Broad Institute Genome Sequencing Center for Infectious Disease"/>
            <person name="Wu L."/>
            <person name="Ma J."/>
        </authorList>
    </citation>
    <scope>NUCLEOTIDE SEQUENCE [LARGE SCALE GENOMIC DNA]</scope>
    <source>
        <strain evidence="10">CCUG 51943</strain>
    </source>
</reference>
<keyword evidence="4 7" id="KW-0812">Transmembrane</keyword>
<feature type="transmembrane region" description="Helical" evidence="7">
    <location>
        <begin position="685"/>
        <end position="704"/>
    </location>
</feature>
<dbReference type="PANTHER" id="PTHR33406">
    <property type="entry name" value="MEMBRANE PROTEIN MJ1562-RELATED"/>
    <property type="match status" value="1"/>
</dbReference>
<gene>
    <name evidence="9" type="ORF">ACFPUZ_05195</name>
</gene>
<dbReference type="EMBL" id="JBHSQE010000003">
    <property type="protein sequence ID" value="MFC6146199.1"/>
    <property type="molecule type" value="Genomic_DNA"/>
</dbReference>
<feature type="transmembrane region" description="Helical" evidence="7">
    <location>
        <begin position="361"/>
        <end position="387"/>
    </location>
</feature>
<dbReference type="RefSeq" id="WP_377000561.1">
    <property type="nucleotide sequence ID" value="NZ_JBHSQE010000003.1"/>
</dbReference>
<dbReference type="InterPro" id="IPR000731">
    <property type="entry name" value="SSD"/>
</dbReference>
<organism evidence="9 10">
    <name type="scientific">Corynebacterium nasicanis</name>
    <dbReference type="NCBI Taxonomy" id="1448267"/>
    <lineage>
        <taxon>Bacteria</taxon>
        <taxon>Bacillati</taxon>
        <taxon>Actinomycetota</taxon>
        <taxon>Actinomycetes</taxon>
        <taxon>Mycobacteriales</taxon>
        <taxon>Corynebacteriaceae</taxon>
        <taxon>Corynebacterium</taxon>
    </lineage>
</organism>
<dbReference type="Gene3D" id="1.20.1640.10">
    <property type="entry name" value="Multidrug efflux transporter AcrB transmembrane domain"/>
    <property type="match status" value="2"/>
</dbReference>
<comment type="subcellular location">
    <subcellularLocation>
        <location evidence="1">Cell membrane</location>
        <topology evidence="1">Multi-pass membrane protein</topology>
    </subcellularLocation>
</comment>
<feature type="transmembrane region" description="Helical" evidence="7">
    <location>
        <begin position="216"/>
        <end position="236"/>
    </location>
</feature>
<evidence type="ECO:0000256" key="5">
    <source>
        <dbReference type="ARBA" id="ARBA00022989"/>
    </source>
</evidence>
<feature type="transmembrane region" description="Helical" evidence="7">
    <location>
        <begin position="716"/>
        <end position="741"/>
    </location>
</feature>
<evidence type="ECO:0000313" key="10">
    <source>
        <dbReference type="Proteomes" id="UP001596244"/>
    </source>
</evidence>
<evidence type="ECO:0000256" key="2">
    <source>
        <dbReference type="ARBA" id="ARBA00010157"/>
    </source>
</evidence>
<feature type="transmembrane region" description="Helical" evidence="7">
    <location>
        <begin position="576"/>
        <end position="595"/>
    </location>
</feature>
<sequence>MASFLYRLGSTAYRRSWPFLAFWLILLLAVGGLAGAFAQKPSSTFTIPGLDSVVTMEKMQELFPAAEDPTNAPTGTIVIRAPEGTTLSDPDVSAEVDEMLAEVRSSGLMSNPEAIVDPVMAAQGIRAQMAPEMEAQGMPPEKIEADLATVSPLSRDETTGLVTVRFDEASMMDVPAQDIATITDILDRYNEGELTVMYNGNTFGATSGEINMTSEIIGLGVAALVLIITFGSIVAAGMPLISAIIGVAIGFLGIQLTTAVSDDISDMTPVLATMIGLAVGIDYALFIVSRFRTELIKATGANDLEPKDLAQRLRSMDRETRAHAMGMAVGTAGSAVIFAGLTVLIALAALSIINIPFLTAMALGAAATVALAVLIALTFLPALVGLLGTRVFATRVPGVTAPDPEDDHPTMGLRWVRRVRQRPVAHLLVGVLLLGLLAIPAANMRLAMPTDGSATPGTPPRIAHEITADAFGPGRDAPLIALLDLAEVEPQERPAVMGAGVEKLLSTDGVVNAQAIGTTEDFGAAQVLITPQFGATHPRATETLQALRGTDLGVPFGITGASAIFDDISTRLQSVLLPYIGIVLALAFLVLLLVFRSIWVPLIAALGFGLSVAATFGITVAIFQEGWLGIIGDPQPLLSFLPIMLIGLVFGLAMDYQVFLVTRMREGWTHGKTAGNATSNGFKHGARVVTAAALIMISVFAAFMAQDMVFIKTMGFALAVAVALDAFVVRMMIIPATMFLLDERAWWIPRWLDRLLPTVDFEGEGLRDVRTA</sequence>
<keyword evidence="5 7" id="KW-1133">Transmembrane helix</keyword>